<comment type="similarity">
    <text evidence="2 7">Belongs to the group II decarboxylase family.</text>
</comment>
<evidence type="ECO:0000256" key="7">
    <source>
        <dbReference type="RuleBase" id="RU000382"/>
    </source>
</evidence>
<keyword evidence="4" id="KW-0210">Decarboxylase</keyword>
<sequence length="317" mass="36471">MKEVSFLAYRARLHAHISTPTVYYDICQELRSLLLYFVPENCGDLCRTEQVTIAIGYNALSPPLTWENNPYKVIRLKKCSALSRGAIWNMERTMAENALSHPGLDKESGEQFLQEAFQIMIEEGVRKGMDVSEKVCDWKEPEELQQILDLDLRDSGEPKERLLKRCRDVIRYSVKTCHPRFFNQLFSGLDPHALAGRLITEMLNTSQYTYEIAPVFVLMEEVVLKKLRELLGWEKGDGIFCPGGSISNMYAMNVARYHYFPDCKQKGNWAIPKLAVFTSQEVWPSSETTFGESFSPLDALEYDSYYHLSSVMLDKWG</sequence>
<dbReference type="SUPFAM" id="SSF53383">
    <property type="entry name" value="PLP-dependent transferases"/>
    <property type="match status" value="1"/>
</dbReference>
<protein>
    <recommendedName>
        <fullName evidence="10">Cysteine sulfinic acid decarboxylase</fullName>
    </recommendedName>
</protein>
<evidence type="ECO:0008006" key="10">
    <source>
        <dbReference type="Google" id="ProtNLM"/>
    </source>
</evidence>
<dbReference type="InterPro" id="IPR002129">
    <property type="entry name" value="PyrdxlP-dep_de-COase"/>
</dbReference>
<dbReference type="EMBL" id="JAIPUX010000439">
    <property type="protein sequence ID" value="KAH0629036.1"/>
    <property type="molecule type" value="Genomic_DNA"/>
</dbReference>
<keyword evidence="9" id="KW-1185">Reference proteome</keyword>
<evidence type="ECO:0000256" key="5">
    <source>
        <dbReference type="ARBA" id="ARBA00022898"/>
    </source>
</evidence>
<dbReference type="Gene3D" id="3.40.640.10">
    <property type="entry name" value="Type I PLP-dependent aspartate aminotransferase-like (Major domain)"/>
    <property type="match status" value="1"/>
</dbReference>
<comment type="caution">
    <text evidence="8">The sequence shown here is derived from an EMBL/GenBank/DDBJ whole genome shotgun (WGS) entry which is preliminary data.</text>
</comment>
<evidence type="ECO:0000256" key="4">
    <source>
        <dbReference type="ARBA" id="ARBA00022793"/>
    </source>
</evidence>
<proteinExistence type="inferred from homology"/>
<dbReference type="Pfam" id="PF00282">
    <property type="entry name" value="Pyridoxal_deC"/>
    <property type="match status" value="1"/>
</dbReference>
<comment type="subunit">
    <text evidence="3">Homodimer.</text>
</comment>
<dbReference type="InterPro" id="IPR015424">
    <property type="entry name" value="PyrdxlP-dep_Trfase"/>
</dbReference>
<keyword evidence="6 7" id="KW-0456">Lyase</keyword>
<evidence type="ECO:0000313" key="9">
    <source>
        <dbReference type="Proteomes" id="UP000826234"/>
    </source>
</evidence>
<evidence type="ECO:0000256" key="2">
    <source>
        <dbReference type="ARBA" id="ARBA00009533"/>
    </source>
</evidence>
<dbReference type="InterPro" id="IPR015421">
    <property type="entry name" value="PyrdxlP-dep_Trfase_major"/>
</dbReference>
<evidence type="ECO:0000313" key="8">
    <source>
        <dbReference type="EMBL" id="KAH0629036.1"/>
    </source>
</evidence>
<evidence type="ECO:0000256" key="3">
    <source>
        <dbReference type="ARBA" id="ARBA00011738"/>
    </source>
</evidence>
<dbReference type="Gene3D" id="3.90.1150.170">
    <property type="match status" value="1"/>
</dbReference>
<dbReference type="Proteomes" id="UP000826234">
    <property type="component" value="Unassembled WGS sequence"/>
</dbReference>
<keyword evidence="5 7" id="KW-0663">Pyridoxal phosphate</keyword>
<organism evidence="8 9">
    <name type="scientific">Phrynosoma platyrhinos</name>
    <name type="common">Desert horned lizard</name>
    <dbReference type="NCBI Taxonomy" id="52577"/>
    <lineage>
        <taxon>Eukaryota</taxon>
        <taxon>Metazoa</taxon>
        <taxon>Chordata</taxon>
        <taxon>Craniata</taxon>
        <taxon>Vertebrata</taxon>
        <taxon>Euteleostomi</taxon>
        <taxon>Lepidosauria</taxon>
        <taxon>Squamata</taxon>
        <taxon>Bifurcata</taxon>
        <taxon>Unidentata</taxon>
        <taxon>Episquamata</taxon>
        <taxon>Toxicofera</taxon>
        <taxon>Iguania</taxon>
        <taxon>Phrynosomatidae</taxon>
        <taxon>Phrynosomatinae</taxon>
        <taxon>Phrynosoma</taxon>
    </lineage>
</organism>
<evidence type="ECO:0000256" key="6">
    <source>
        <dbReference type="ARBA" id="ARBA00023239"/>
    </source>
</evidence>
<dbReference type="PANTHER" id="PTHR45677">
    <property type="entry name" value="GLUTAMATE DECARBOXYLASE-RELATED"/>
    <property type="match status" value="1"/>
</dbReference>
<name>A0ABQ7THJ1_PHRPL</name>
<reference evidence="8 9" key="1">
    <citation type="journal article" date="2022" name="Gigascience">
        <title>A chromosome-level genome assembly and annotation of the desert horned lizard, Phrynosoma platyrhinos, provides insight into chromosomal rearrangements among reptiles.</title>
        <authorList>
            <person name="Koochekian N."/>
            <person name="Ascanio A."/>
            <person name="Farleigh K."/>
            <person name="Card D.C."/>
            <person name="Schield D.R."/>
            <person name="Castoe T.A."/>
            <person name="Jezkova T."/>
        </authorList>
    </citation>
    <scope>NUCLEOTIDE SEQUENCE [LARGE SCALE GENOMIC DNA]</scope>
    <source>
        <strain evidence="8">NK-2021</strain>
    </source>
</reference>
<gene>
    <name evidence="8" type="ORF">JD844_010790</name>
</gene>
<comment type="cofactor">
    <cofactor evidence="1 7">
        <name>pyridoxal 5'-phosphate</name>
        <dbReference type="ChEBI" id="CHEBI:597326"/>
    </cofactor>
</comment>
<evidence type="ECO:0000256" key="1">
    <source>
        <dbReference type="ARBA" id="ARBA00001933"/>
    </source>
</evidence>
<dbReference type="PANTHER" id="PTHR45677:SF8">
    <property type="entry name" value="CYSTEINE SULFINIC ACID DECARBOXYLASE"/>
    <property type="match status" value="1"/>
</dbReference>
<accession>A0ABQ7THJ1</accession>